<reference evidence="1" key="1">
    <citation type="submission" date="2022-10" db="EMBL/GenBank/DDBJ databases">
        <authorList>
            <person name="Chen Y."/>
            <person name="Dougan E. K."/>
            <person name="Chan C."/>
            <person name="Rhodes N."/>
            <person name="Thang M."/>
        </authorList>
    </citation>
    <scope>NUCLEOTIDE SEQUENCE</scope>
</reference>
<name>A0A9P1CWU7_9DINO</name>
<dbReference type="EMBL" id="CAMXCT010002492">
    <property type="protein sequence ID" value="CAI3998517.1"/>
    <property type="molecule type" value="Genomic_DNA"/>
</dbReference>
<dbReference type="Proteomes" id="UP001152797">
    <property type="component" value="Unassembled WGS sequence"/>
</dbReference>
<dbReference type="EMBL" id="CAMXCT020002492">
    <property type="protein sequence ID" value="CAL1151892.1"/>
    <property type="molecule type" value="Genomic_DNA"/>
</dbReference>
<sequence>MGPEEWLNQEFPTEDGVCAPLVSCGTLQIVLWHYAVETNGAQYLRPWMLAWRADSGCSGHMEPDQLIAIAELICSEGFLSDSNVIGGEKISATQIPDAFLEKKWEKLQPIFGDGHLLAPFSVGYVKGWKRSVCLLVVLAAVKRLDLAESIPERAAMIAASTRKAPNAFHFRRQIQILQKAGGGGVEQQFQDWHKATSVAKAFGIGRHESESVSNLMVNIQKDIVQELSAAVRSRGMSKFITHECLAKDVLNTSWSSGIGGTKRMEN</sequence>
<proteinExistence type="predicted"/>
<dbReference type="OrthoDB" id="414531at2759"/>
<dbReference type="AlphaFoldDB" id="A0A9P1CWU7"/>
<evidence type="ECO:0000313" key="1">
    <source>
        <dbReference type="EMBL" id="CAI3998517.1"/>
    </source>
</evidence>
<evidence type="ECO:0000313" key="2">
    <source>
        <dbReference type="EMBL" id="CAL1151892.1"/>
    </source>
</evidence>
<gene>
    <name evidence="1" type="ORF">C1SCF055_LOCUS24807</name>
</gene>
<protein>
    <submittedName>
        <fullName evidence="1">Uncharacterized protein</fullName>
    </submittedName>
</protein>
<keyword evidence="3" id="KW-1185">Reference proteome</keyword>
<evidence type="ECO:0000313" key="3">
    <source>
        <dbReference type="Proteomes" id="UP001152797"/>
    </source>
</evidence>
<dbReference type="EMBL" id="CAMXCT030002492">
    <property type="protein sequence ID" value="CAL4785829.1"/>
    <property type="molecule type" value="Genomic_DNA"/>
</dbReference>
<reference evidence="2" key="2">
    <citation type="submission" date="2024-04" db="EMBL/GenBank/DDBJ databases">
        <authorList>
            <person name="Chen Y."/>
            <person name="Shah S."/>
            <person name="Dougan E. K."/>
            <person name="Thang M."/>
            <person name="Chan C."/>
        </authorList>
    </citation>
    <scope>NUCLEOTIDE SEQUENCE [LARGE SCALE GENOMIC DNA]</scope>
</reference>
<comment type="caution">
    <text evidence="1">The sequence shown here is derived from an EMBL/GenBank/DDBJ whole genome shotgun (WGS) entry which is preliminary data.</text>
</comment>
<organism evidence="1">
    <name type="scientific">Cladocopium goreaui</name>
    <dbReference type="NCBI Taxonomy" id="2562237"/>
    <lineage>
        <taxon>Eukaryota</taxon>
        <taxon>Sar</taxon>
        <taxon>Alveolata</taxon>
        <taxon>Dinophyceae</taxon>
        <taxon>Suessiales</taxon>
        <taxon>Symbiodiniaceae</taxon>
        <taxon>Cladocopium</taxon>
    </lineage>
</organism>
<accession>A0A9P1CWU7</accession>